<organism evidence="2 3">
    <name type="scientific">Sporothrix curviconia</name>
    <dbReference type="NCBI Taxonomy" id="1260050"/>
    <lineage>
        <taxon>Eukaryota</taxon>
        <taxon>Fungi</taxon>
        <taxon>Dikarya</taxon>
        <taxon>Ascomycota</taxon>
        <taxon>Pezizomycotina</taxon>
        <taxon>Sordariomycetes</taxon>
        <taxon>Sordariomycetidae</taxon>
        <taxon>Ophiostomatales</taxon>
        <taxon>Ophiostomataceae</taxon>
        <taxon>Sporothrix</taxon>
    </lineage>
</organism>
<keyword evidence="3" id="KW-1185">Reference proteome</keyword>
<evidence type="ECO:0000313" key="3">
    <source>
        <dbReference type="Proteomes" id="UP001642405"/>
    </source>
</evidence>
<feature type="compositionally biased region" description="Basic and acidic residues" evidence="1">
    <location>
        <begin position="399"/>
        <end position="413"/>
    </location>
</feature>
<feature type="region of interest" description="Disordered" evidence="1">
    <location>
        <begin position="370"/>
        <end position="415"/>
    </location>
</feature>
<dbReference type="Proteomes" id="UP001642405">
    <property type="component" value="Unassembled WGS sequence"/>
</dbReference>
<name>A0ABP0CWI4_9PEZI</name>
<feature type="compositionally biased region" description="Basic and acidic residues" evidence="1">
    <location>
        <begin position="22"/>
        <end position="42"/>
    </location>
</feature>
<feature type="compositionally biased region" description="Polar residues" evidence="1">
    <location>
        <begin position="569"/>
        <end position="606"/>
    </location>
</feature>
<accession>A0ABP0CWI4</accession>
<feature type="region of interest" description="Disordered" evidence="1">
    <location>
        <begin position="506"/>
        <end position="530"/>
    </location>
</feature>
<feature type="region of interest" description="Disordered" evidence="1">
    <location>
        <begin position="15"/>
        <end position="63"/>
    </location>
</feature>
<evidence type="ECO:0008006" key="4">
    <source>
        <dbReference type="Google" id="ProtNLM"/>
    </source>
</evidence>
<feature type="compositionally biased region" description="Low complexity" evidence="1">
    <location>
        <begin position="607"/>
        <end position="642"/>
    </location>
</feature>
<reference evidence="2 3" key="1">
    <citation type="submission" date="2024-01" db="EMBL/GenBank/DDBJ databases">
        <authorList>
            <person name="Allen C."/>
            <person name="Tagirdzhanova G."/>
        </authorList>
    </citation>
    <scope>NUCLEOTIDE SEQUENCE [LARGE SCALE GENOMIC DNA]</scope>
</reference>
<evidence type="ECO:0000313" key="2">
    <source>
        <dbReference type="EMBL" id="CAK7236148.1"/>
    </source>
</evidence>
<sequence length="660" mass="73200">MRNAKVPGVPVSMLNNFGVTDTSHHHDTAESSRDMKRRHSDDVTAAAKLAKKTPRSEKKEKGKRCFPCANSNRECDNSSPCQRCGKDNSTHYPVCISPDFSDHNIFVEGLSPELKTRAMDIIATDTEMSIDESSMAHIFRVLAEYKTGYPSFYDPFLMHGPKTAKFFVTPFHQASLMLQSYDFLESRSKDPHYAHLSLESENNLRLWRAVKATSALKFITAMMDKNRMPRETPKLSYHARYLVVNLAIIFEQTEAYEKTMAAGTTMSEALKEQHRHLLYHLAYRLRRMSDHAFRPESQLSKSVIIKKDMVRLDKGFWDKLEELWTTPAAEDEEALACSATTAPATCLSAVTPIDMDFSTTAAMGHVFSATQPSSTLMPPAMQRLGSRSSHIRKKAPQKPKKERERREDDKWDDERDGLDANTMVAVRCPIRDSVEEFVDLINRMHIHDPIPVSAPDDDGTVFLTGGMDANNMWTTDVGSPIDFLGDIYTANDDYQTNDVDMRRHDSAVEAENEASNSQAPDIRSGGVDALGSMSDLDGMVGRGIDRVDSLDYEKYLAASLQQAQAEDNANPNYNYNRLSAGPSPSTLQLPATSCPTSPLPGSSSILSTSRPATAASASSANSGNVSAARRAAQARPSGPPSRTRSVIDKGKGVMKNIFRY</sequence>
<feature type="region of interest" description="Disordered" evidence="1">
    <location>
        <begin position="569"/>
        <end position="650"/>
    </location>
</feature>
<proteinExistence type="predicted"/>
<protein>
    <recommendedName>
        <fullName evidence="4">Zn(2)-C6 fungal-type domain-containing protein</fullName>
    </recommendedName>
</protein>
<comment type="caution">
    <text evidence="2">The sequence shown here is derived from an EMBL/GenBank/DDBJ whole genome shotgun (WGS) entry which is preliminary data.</text>
</comment>
<evidence type="ECO:0000256" key="1">
    <source>
        <dbReference type="SAM" id="MobiDB-lite"/>
    </source>
</evidence>
<dbReference type="EMBL" id="CAWUHB010000109">
    <property type="protein sequence ID" value="CAK7236148.1"/>
    <property type="molecule type" value="Genomic_DNA"/>
</dbReference>
<gene>
    <name evidence="2" type="ORF">SCUCBS95973_009509</name>
</gene>
<feature type="compositionally biased region" description="Basic residues" evidence="1">
    <location>
        <begin position="389"/>
        <end position="398"/>
    </location>
</feature>